<dbReference type="RefSeq" id="WP_012813737.1">
    <property type="nucleotide sequence ID" value="NC_013222.1"/>
</dbReference>
<dbReference type="EMBL" id="CP001712">
    <property type="protein sequence ID" value="EAR16042.1"/>
    <property type="molecule type" value="Genomic_DNA"/>
</dbReference>
<organism evidence="1 2">
    <name type="scientific">Robiginitalea biformata (strain ATCC BAA-864 / DSM 15991 / KCTC 12146 / HTCC2501)</name>
    <dbReference type="NCBI Taxonomy" id="313596"/>
    <lineage>
        <taxon>Bacteria</taxon>
        <taxon>Pseudomonadati</taxon>
        <taxon>Bacteroidota</taxon>
        <taxon>Flavobacteriia</taxon>
        <taxon>Flavobacteriales</taxon>
        <taxon>Flavobacteriaceae</taxon>
        <taxon>Robiginitalea</taxon>
    </lineage>
</organism>
<dbReference type="AlphaFoldDB" id="A4CGI4"/>
<dbReference type="STRING" id="313596.RB2501_04070"/>
<reference evidence="1 2" key="1">
    <citation type="journal article" date="2009" name="J. Bacteriol.">
        <title>Complete genome sequence of Robiginitalea biformata HTCC2501.</title>
        <authorList>
            <person name="Oh H.M."/>
            <person name="Giovannoni S.J."/>
            <person name="Lee K."/>
            <person name="Ferriera S."/>
            <person name="Johnson J."/>
            <person name="Cho J.C."/>
        </authorList>
    </citation>
    <scope>NUCLEOTIDE SEQUENCE [LARGE SCALE GENOMIC DNA]</scope>
    <source>
        <strain evidence="2">ATCC BAA-864 / HTCC2501 / KCTC 12146</strain>
    </source>
</reference>
<dbReference type="HOGENOM" id="CLU_1085135_0_0_10"/>
<dbReference type="KEGG" id="rbi:RB2501_04070"/>
<dbReference type="Pfam" id="PF04199">
    <property type="entry name" value="Cyclase"/>
    <property type="match status" value="1"/>
</dbReference>
<dbReference type="eggNOG" id="COG1878">
    <property type="taxonomic scope" value="Bacteria"/>
</dbReference>
<evidence type="ECO:0000313" key="1">
    <source>
        <dbReference type="EMBL" id="EAR16042.1"/>
    </source>
</evidence>
<dbReference type="OrthoDB" id="9814192at2"/>
<dbReference type="GO" id="GO:0004061">
    <property type="term" value="F:arylformamidase activity"/>
    <property type="evidence" value="ECO:0007669"/>
    <property type="project" value="InterPro"/>
</dbReference>
<evidence type="ECO:0008006" key="3">
    <source>
        <dbReference type="Google" id="ProtNLM"/>
    </source>
</evidence>
<dbReference type="Gene3D" id="3.50.30.50">
    <property type="entry name" value="Putative cyclase"/>
    <property type="match status" value="1"/>
</dbReference>
<dbReference type="GO" id="GO:0019441">
    <property type="term" value="P:L-tryptophan catabolic process to kynurenine"/>
    <property type="evidence" value="ECO:0007669"/>
    <property type="project" value="InterPro"/>
</dbReference>
<accession>A4CGI4</accession>
<dbReference type="Proteomes" id="UP000009049">
    <property type="component" value="Chromosome"/>
</dbReference>
<sequence>MQTRLEKNGTTYLADLSAPTDLSIPVSANGITAWGVPGATLEPHGQPGFTGSVATGASVNFYDITFNPHAHGTHTECMGHITERPYSVNTIPPAPWMEARLVSIEPEPAGKGAHVSLGQLREALGTPSCEAVVIRTYPNPPSKRGRSWSGSNPPYLDPKAAAWLAAEGVLHLLIDLPSVDPEEDGGALAAHTAFWGLPGNPRPAATITELIFVPDSLADGRYLLNLQVAAIENDASPSRPLLFKLKEL</sequence>
<keyword evidence="2" id="KW-1185">Reference proteome</keyword>
<proteinExistence type="predicted"/>
<name>A4CGI4_ROBBH</name>
<dbReference type="SUPFAM" id="SSF102198">
    <property type="entry name" value="Putative cyclase"/>
    <property type="match status" value="1"/>
</dbReference>
<protein>
    <recommendedName>
        <fullName evidence="3">Metal-dependent hydrolase</fullName>
    </recommendedName>
</protein>
<evidence type="ECO:0000313" key="2">
    <source>
        <dbReference type="Proteomes" id="UP000009049"/>
    </source>
</evidence>
<dbReference type="InterPro" id="IPR007325">
    <property type="entry name" value="KFase/CYL"/>
</dbReference>
<gene>
    <name evidence="1" type="ordered locus">RB2501_04070</name>
</gene>
<dbReference type="InterPro" id="IPR037175">
    <property type="entry name" value="KFase_sf"/>
</dbReference>